<dbReference type="Proteomes" id="UP001189624">
    <property type="component" value="Chromosome 10"/>
</dbReference>
<name>A0AA86W1I5_9FABA</name>
<organism evidence="1 2">
    <name type="scientific">Sphenostylis stenocarpa</name>
    <dbReference type="NCBI Taxonomy" id="92480"/>
    <lineage>
        <taxon>Eukaryota</taxon>
        <taxon>Viridiplantae</taxon>
        <taxon>Streptophyta</taxon>
        <taxon>Embryophyta</taxon>
        <taxon>Tracheophyta</taxon>
        <taxon>Spermatophyta</taxon>
        <taxon>Magnoliopsida</taxon>
        <taxon>eudicotyledons</taxon>
        <taxon>Gunneridae</taxon>
        <taxon>Pentapetalae</taxon>
        <taxon>rosids</taxon>
        <taxon>fabids</taxon>
        <taxon>Fabales</taxon>
        <taxon>Fabaceae</taxon>
        <taxon>Papilionoideae</taxon>
        <taxon>50 kb inversion clade</taxon>
        <taxon>NPAAA clade</taxon>
        <taxon>indigoferoid/millettioid clade</taxon>
        <taxon>Phaseoleae</taxon>
        <taxon>Sphenostylis</taxon>
    </lineage>
</organism>
<evidence type="ECO:0000313" key="1">
    <source>
        <dbReference type="EMBL" id="CAJ1976709.1"/>
    </source>
</evidence>
<reference evidence="1" key="1">
    <citation type="submission" date="2023-10" db="EMBL/GenBank/DDBJ databases">
        <authorList>
            <person name="Domelevo Entfellner J.-B."/>
        </authorList>
    </citation>
    <scope>NUCLEOTIDE SEQUENCE</scope>
</reference>
<keyword evidence="2" id="KW-1185">Reference proteome</keyword>
<gene>
    <name evidence="1" type="ORF">AYBTSS11_LOCUS28849</name>
</gene>
<proteinExistence type="predicted"/>
<accession>A0AA86W1I5</accession>
<sequence length="124" mass="14397">MRRMWKNLAERERWDEEGYFGKCSVSLRRVYHGFGVYERKRSESVEEKSRVHKAKWWGWCPMWSKEIDSDPLTVPSVVVGVCCIQQRMDEHSLPSATLVTNPSSLSLSLSLSQSVVLKNHLPFP</sequence>
<dbReference type="AlphaFoldDB" id="A0AA86W1I5"/>
<dbReference type="Gramene" id="rna-AYBTSS11_LOCUS28849">
    <property type="protein sequence ID" value="CAJ1976709.1"/>
    <property type="gene ID" value="gene-AYBTSS11_LOCUS28849"/>
</dbReference>
<dbReference type="EMBL" id="OY731407">
    <property type="protein sequence ID" value="CAJ1976709.1"/>
    <property type="molecule type" value="Genomic_DNA"/>
</dbReference>
<evidence type="ECO:0000313" key="2">
    <source>
        <dbReference type="Proteomes" id="UP001189624"/>
    </source>
</evidence>
<protein>
    <submittedName>
        <fullName evidence="1">Uncharacterized protein</fullName>
    </submittedName>
</protein>